<name>A0A7X3LH63_9BACL</name>
<evidence type="ECO:0000256" key="16">
    <source>
        <dbReference type="RuleBase" id="RU004516"/>
    </source>
</evidence>
<dbReference type="GO" id="GO:0004084">
    <property type="term" value="F:branched-chain-amino-acid transaminase activity"/>
    <property type="evidence" value="ECO:0007669"/>
    <property type="project" value="UniProtKB-EC"/>
</dbReference>
<evidence type="ECO:0000313" key="20">
    <source>
        <dbReference type="Proteomes" id="UP000460318"/>
    </source>
</evidence>
<comment type="caution">
    <text evidence="19">The sequence shown here is derived from an EMBL/GenBank/DDBJ whole genome shotgun (WGS) entry which is preliminary data.</text>
</comment>
<evidence type="ECO:0000313" key="19">
    <source>
        <dbReference type="EMBL" id="MWV45516.1"/>
    </source>
</evidence>
<comment type="pathway">
    <text evidence="3 18">Amino-acid biosynthesis; L-valine biosynthesis; L-valine from pyruvate: step 4/4.</text>
</comment>
<keyword evidence="10 17" id="KW-0100">Branched-chain amino acid biosynthesis</keyword>
<dbReference type="Gene3D" id="3.30.470.10">
    <property type="match status" value="1"/>
</dbReference>
<keyword evidence="8 17" id="KW-0808">Transferase</keyword>
<keyword evidence="20" id="KW-1185">Reference proteome</keyword>
<organism evidence="19 20">
    <name type="scientific">Paenibacillus dendrobii</name>
    <dbReference type="NCBI Taxonomy" id="2691084"/>
    <lineage>
        <taxon>Bacteria</taxon>
        <taxon>Bacillati</taxon>
        <taxon>Bacillota</taxon>
        <taxon>Bacilli</taxon>
        <taxon>Bacillales</taxon>
        <taxon>Paenibacillaceae</taxon>
        <taxon>Paenibacillus</taxon>
    </lineage>
</organism>
<evidence type="ECO:0000256" key="5">
    <source>
        <dbReference type="ARBA" id="ARBA00009320"/>
    </source>
</evidence>
<evidence type="ECO:0000256" key="3">
    <source>
        <dbReference type="ARBA" id="ARBA00004931"/>
    </source>
</evidence>
<keyword evidence="9 16" id="KW-0663">Pyridoxal phosphate</keyword>
<dbReference type="Proteomes" id="UP000460318">
    <property type="component" value="Unassembled WGS sequence"/>
</dbReference>
<comment type="pathway">
    <text evidence="2 18">Amino-acid biosynthesis; L-isoleucine biosynthesis; L-isoleucine from 2-oxobutanoate: step 4/4.</text>
</comment>
<feature type="modified residue" description="N6-(pyridoxal phosphate)lysine" evidence="14">
    <location>
        <position position="196"/>
    </location>
</feature>
<dbReference type="SUPFAM" id="SSF56752">
    <property type="entry name" value="D-aminoacid aminotransferase-like PLP-dependent enzymes"/>
    <property type="match status" value="1"/>
</dbReference>
<dbReference type="UniPathway" id="UPA00049">
    <property type="reaction ID" value="UER00062"/>
</dbReference>
<reference evidence="19 20" key="1">
    <citation type="submission" date="2019-12" db="EMBL/GenBank/DDBJ databases">
        <title>Paenibacillus sp. nov., an endophytic bacterium isolated from the stem of Dendrobium.</title>
        <authorList>
            <person name="Zhao R."/>
        </authorList>
    </citation>
    <scope>NUCLEOTIDE SEQUENCE [LARGE SCALE GENOMIC DNA]</scope>
    <source>
        <strain evidence="19 20">HJL G12</strain>
    </source>
</reference>
<dbReference type="Gene3D" id="3.20.10.10">
    <property type="entry name" value="D-amino Acid Aminotransferase, subunit A, domain 2"/>
    <property type="match status" value="1"/>
</dbReference>
<dbReference type="InterPro" id="IPR043131">
    <property type="entry name" value="BCAT-like_N"/>
</dbReference>
<comment type="catalytic activity">
    <reaction evidence="12 17">
        <text>L-isoleucine + 2-oxoglutarate = (S)-3-methyl-2-oxopentanoate + L-glutamate</text>
        <dbReference type="Rhea" id="RHEA:24801"/>
        <dbReference type="ChEBI" id="CHEBI:16810"/>
        <dbReference type="ChEBI" id="CHEBI:29985"/>
        <dbReference type="ChEBI" id="CHEBI:35146"/>
        <dbReference type="ChEBI" id="CHEBI:58045"/>
        <dbReference type="EC" id="2.6.1.42"/>
    </reaction>
</comment>
<dbReference type="AlphaFoldDB" id="A0A7X3LH63"/>
<dbReference type="PANTHER" id="PTHR11825:SF44">
    <property type="entry name" value="BRANCHED-CHAIN-AMINO-ACID AMINOTRANSFERASE"/>
    <property type="match status" value="1"/>
</dbReference>
<comment type="catalytic activity">
    <reaction evidence="11 17">
        <text>L-valine + 2-oxoglutarate = 3-methyl-2-oxobutanoate + L-glutamate</text>
        <dbReference type="Rhea" id="RHEA:24813"/>
        <dbReference type="ChEBI" id="CHEBI:11851"/>
        <dbReference type="ChEBI" id="CHEBI:16810"/>
        <dbReference type="ChEBI" id="CHEBI:29985"/>
        <dbReference type="ChEBI" id="CHEBI:57762"/>
        <dbReference type="EC" id="2.6.1.42"/>
    </reaction>
</comment>
<comment type="similarity">
    <text evidence="5 15">Belongs to the class-IV pyridoxal-phosphate-dependent aminotransferase family.</text>
</comment>
<accession>A0A7X3LH63</accession>
<dbReference type="InterPro" id="IPR033939">
    <property type="entry name" value="BCAT_family"/>
</dbReference>
<dbReference type="RefSeq" id="WP_160499060.1">
    <property type="nucleotide sequence ID" value="NZ_WUBI01000002.1"/>
</dbReference>
<dbReference type="CDD" id="cd01557">
    <property type="entry name" value="BCAT_beta_family"/>
    <property type="match status" value="1"/>
</dbReference>
<protein>
    <recommendedName>
        <fullName evidence="17">Branched-chain-amino-acid aminotransferase</fullName>
        <ecNumber evidence="17">2.6.1.42</ecNumber>
    </recommendedName>
</protein>
<evidence type="ECO:0000256" key="12">
    <source>
        <dbReference type="ARBA" id="ARBA00048798"/>
    </source>
</evidence>
<dbReference type="PANTHER" id="PTHR11825">
    <property type="entry name" value="SUBGROUP IIII AMINOTRANSFERASE"/>
    <property type="match status" value="1"/>
</dbReference>
<evidence type="ECO:0000256" key="13">
    <source>
        <dbReference type="ARBA" id="ARBA00049229"/>
    </source>
</evidence>
<dbReference type="InterPro" id="IPR036038">
    <property type="entry name" value="Aminotransferase-like"/>
</dbReference>
<evidence type="ECO:0000256" key="18">
    <source>
        <dbReference type="RuleBase" id="RU004519"/>
    </source>
</evidence>
<dbReference type="EMBL" id="WUBI01000002">
    <property type="protein sequence ID" value="MWV45516.1"/>
    <property type="molecule type" value="Genomic_DNA"/>
</dbReference>
<evidence type="ECO:0000256" key="15">
    <source>
        <dbReference type="RuleBase" id="RU004106"/>
    </source>
</evidence>
<evidence type="ECO:0000256" key="9">
    <source>
        <dbReference type="ARBA" id="ARBA00022898"/>
    </source>
</evidence>
<proteinExistence type="inferred from homology"/>
<dbReference type="InterPro" id="IPR005786">
    <property type="entry name" value="B_amino_transII"/>
</dbReference>
<evidence type="ECO:0000256" key="7">
    <source>
        <dbReference type="ARBA" id="ARBA00022605"/>
    </source>
</evidence>
<gene>
    <name evidence="19" type="ORF">GRF59_17975</name>
</gene>
<dbReference type="EC" id="2.6.1.42" evidence="17"/>
<comment type="pathway">
    <text evidence="4 18">Amino-acid biosynthesis; L-leucine biosynthesis; L-leucine from 3-methyl-2-oxobutanoate: step 4/4.</text>
</comment>
<keyword evidence="7 17" id="KW-0028">Amino-acid biosynthesis</keyword>
<dbReference type="NCBIfam" id="TIGR01123">
    <property type="entry name" value="ilvE_II"/>
    <property type="match status" value="1"/>
</dbReference>
<sequence>MSEEIKVQLTTKPGEKPDSNNLSFGKYFTDHMFIMDYHKDKGWYDPRIVPYAPIVIDPAAMVFHYGQAVFEGMKAYLTDSGKVLLFRPDQNMKRLNRSNDRLGIPEVDGEFVIEAIKKLIEVDKSWIPTEKGTSLYVRPFIIATEPCLGVRSSYTYQLMVILSPVGAYYSSGLEPVKINVESSYTRAVRGGIGFAKAAGNYAASIKAQENAKKEGYSQVLWLDAIEKKYIEEVGSMNIFFKIGGKVITPEINGSILEGVTRSSVLTLLQEWGVPVEERKLSIEEIYDAYKEGNLEEVFGTGTAAVISPVGELHWNEHTMEVNNGEIGELSQKLYDTITGLQSGHLQDTRNWTMTF</sequence>
<dbReference type="UniPathway" id="UPA00047">
    <property type="reaction ID" value="UER00058"/>
</dbReference>
<evidence type="ECO:0000256" key="6">
    <source>
        <dbReference type="ARBA" id="ARBA00022576"/>
    </source>
</evidence>
<evidence type="ECO:0000256" key="10">
    <source>
        <dbReference type="ARBA" id="ARBA00023304"/>
    </source>
</evidence>
<evidence type="ECO:0000256" key="11">
    <source>
        <dbReference type="ARBA" id="ARBA00048212"/>
    </source>
</evidence>
<dbReference type="GO" id="GO:0009098">
    <property type="term" value="P:L-leucine biosynthetic process"/>
    <property type="evidence" value="ECO:0007669"/>
    <property type="project" value="UniProtKB-UniPathway"/>
</dbReference>
<comment type="catalytic activity">
    <reaction evidence="13 17">
        <text>L-leucine + 2-oxoglutarate = 4-methyl-2-oxopentanoate + L-glutamate</text>
        <dbReference type="Rhea" id="RHEA:18321"/>
        <dbReference type="ChEBI" id="CHEBI:16810"/>
        <dbReference type="ChEBI" id="CHEBI:17865"/>
        <dbReference type="ChEBI" id="CHEBI:29985"/>
        <dbReference type="ChEBI" id="CHEBI:57427"/>
        <dbReference type="EC" id="2.6.1.42"/>
    </reaction>
</comment>
<dbReference type="GO" id="GO:0009099">
    <property type="term" value="P:L-valine biosynthetic process"/>
    <property type="evidence" value="ECO:0007669"/>
    <property type="project" value="UniProtKB-UniPathway"/>
</dbReference>
<dbReference type="NCBIfam" id="NF009897">
    <property type="entry name" value="PRK13357.1"/>
    <property type="match status" value="1"/>
</dbReference>
<evidence type="ECO:0000256" key="8">
    <source>
        <dbReference type="ARBA" id="ARBA00022679"/>
    </source>
</evidence>
<evidence type="ECO:0000256" key="2">
    <source>
        <dbReference type="ARBA" id="ARBA00004824"/>
    </source>
</evidence>
<keyword evidence="6 17" id="KW-0032">Aminotransferase</keyword>
<comment type="cofactor">
    <cofactor evidence="1 16">
        <name>pyridoxal 5'-phosphate</name>
        <dbReference type="ChEBI" id="CHEBI:597326"/>
    </cofactor>
</comment>
<evidence type="ECO:0000256" key="17">
    <source>
        <dbReference type="RuleBase" id="RU004517"/>
    </source>
</evidence>
<dbReference type="UniPathway" id="UPA00048">
    <property type="reaction ID" value="UER00073"/>
</dbReference>
<dbReference type="Pfam" id="PF01063">
    <property type="entry name" value="Aminotran_4"/>
    <property type="match status" value="1"/>
</dbReference>
<dbReference type="InterPro" id="IPR018300">
    <property type="entry name" value="Aminotrans_IV_CS"/>
</dbReference>
<dbReference type="InterPro" id="IPR043132">
    <property type="entry name" value="BCAT-like_C"/>
</dbReference>
<evidence type="ECO:0000256" key="4">
    <source>
        <dbReference type="ARBA" id="ARBA00005072"/>
    </source>
</evidence>
<evidence type="ECO:0000256" key="1">
    <source>
        <dbReference type="ARBA" id="ARBA00001933"/>
    </source>
</evidence>
<dbReference type="PIRSF" id="PIRSF006468">
    <property type="entry name" value="BCAT1"/>
    <property type="match status" value="1"/>
</dbReference>
<dbReference type="FunFam" id="3.30.470.10:FF:000002">
    <property type="entry name" value="Branched-chain-amino-acid aminotransferase"/>
    <property type="match status" value="1"/>
</dbReference>
<evidence type="ECO:0000256" key="14">
    <source>
        <dbReference type="PIRSR" id="PIRSR006468-1"/>
    </source>
</evidence>
<dbReference type="PROSITE" id="PS00770">
    <property type="entry name" value="AA_TRANSFER_CLASS_4"/>
    <property type="match status" value="1"/>
</dbReference>
<dbReference type="GO" id="GO:0009097">
    <property type="term" value="P:isoleucine biosynthetic process"/>
    <property type="evidence" value="ECO:0007669"/>
    <property type="project" value="UniProtKB-UniPathway"/>
</dbReference>
<dbReference type="InterPro" id="IPR001544">
    <property type="entry name" value="Aminotrans_IV"/>
</dbReference>